<keyword evidence="2" id="KW-1185">Reference proteome</keyword>
<evidence type="ECO:0000313" key="2">
    <source>
        <dbReference type="Proteomes" id="UP000295008"/>
    </source>
</evidence>
<comment type="caution">
    <text evidence="1">The sequence shown here is derived from an EMBL/GenBank/DDBJ whole genome shotgun (WGS) entry which is preliminary data.</text>
</comment>
<dbReference type="AlphaFoldDB" id="A0A4R1QKA1"/>
<dbReference type="Proteomes" id="UP000295008">
    <property type="component" value="Unassembled WGS sequence"/>
</dbReference>
<protein>
    <submittedName>
        <fullName evidence="1">Uncharacterized protein</fullName>
    </submittedName>
</protein>
<proteinExistence type="predicted"/>
<feature type="non-terminal residue" evidence="1">
    <location>
        <position position="38"/>
    </location>
</feature>
<sequence length="38" mass="4407">MERFEASGVIRVIRTETQKIVTQMRLSGWSEAVKERLA</sequence>
<dbReference type="EMBL" id="SLUN01000079">
    <property type="protein sequence ID" value="TCL53577.1"/>
    <property type="molecule type" value="Genomic_DNA"/>
</dbReference>
<reference evidence="1 2" key="1">
    <citation type="submission" date="2019-03" db="EMBL/GenBank/DDBJ databases">
        <title>Genomic Encyclopedia of Type Strains, Phase IV (KMG-IV): sequencing the most valuable type-strain genomes for metagenomic binning, comparative biology and taxonomic classification.</title>
        <authorList>
            <person name="Goeker M."/>
        </authorList>
    </citation>
    <scope>NUCLEOTIDE SEQUENCE [LARGE SCALE GENOMIC DNA]</scope>
    <source>
        <strain evidence="1 2">LX-B</strain>
    </source>
</reference>
<organism evidence="1 2">
    <name type="scientific">Hydrogenispora ethanolica</name>
    <dbReference type="NCBI Taxonomy" id="1082276"/>
    <lineage>
        <taxon>Bacteria</taxon>
        <taxon>Bacillati</taxon>
        <taxon>Bacillota</taxon>
        <taxon>Hydrogenispora</taxon>
    </lineage>
</organism>
<name>A0A4R1QKA1_HYDET</name>
<accession>A0A4R1QKA1</accession>
<gene>
    <name evidence="1" type="ORF">EDC14_10791</name>
</gene>
<evidence type="ECO:0000313" key="1">
    <source>
        <dbReference type="EMBL" id="TCL53577.1"/>
    </source>
</evidence>